<evidence type="ECO:0000313" key="1">
    <source>
        <dbReference type="EMBL" id="GIX70711.1"/>
    </source>
</evidence>
<evidence type="ECO:0000313" key="2">
    <source>
        <dbReference type="Proteomes" id="UP001054945"/>
    </source>
</evidence>
<comment type="caution">
    <text evidence="1">The sequence shown here is derived from an EMBL/GenBank/DDBJ whole genome shotgun (WGS) entry which is preliminary data.</text>
</comment>
<dbReference type="EMBL" id="BPLR01002164">
    <property type="protein sequence ID" value="GIX70711.1"/>
    <property type="molecule type" value="Genomic_DNA"/>
</dbReference>
<sequence length="102" mass="11699">MKLESPFVVKMNLCIHLCLLYVYLPRRPKQKTWHAEVNRKLSSVLFSFPSIAPSRVKFTTFCNTLTHGTWGEMDDSLAFHLATPSSRASSSQFFNHGHYHGN</sequence>
<gene>
    <name evidence="1" type="ORF">CEXT_247291</name>
</gene>
<organism evidence="1 2">
    <name type="scientific">Caerostris extrusa</name>
    <name type="common">Bark spider</name>
    <name type="synonym">Caerostris bankana</name>
    <dbReference type="NCBI Taxonomy" id="172846"/>
    <lineage>
        <taxon>Eukaryota</taxon>
        <taxon>Metazoa</taxon>
        <taxon>Ecdysozoa</taxon>
        <taxon>Arthropoda</taxon>
        <taxon>Chelicerata</taxon>
        <taxon>Arachnida</taxon>
        <taxon>Araneae</taxon>
        <taxon>Araneomorphae</taxon>
        <taxon>Entelegynae</taxon>
        <taxon>Araneoidea</taxon>
        <taxon>Araneidae</taxon>
        <taxon>Caerostris</taxon>
    </lineage>
</organism>
<dbReference type="AlphaFoldDB" id="A0AAV4ME99"/>
<dbReference type="Proteomes" id="UP001054945">
    <property type="component" value="Unassembled WGS sequence"/>
</dbReference>
<name>A0AAV4ME99_CAEEX</name>
<keyword evidence="2" id="KW-1185">Reference proteome</keyword>
<protein>
    <submittedName>
        <fullName evidence="1">Uncharacterized protein</fullName>
    </submittedName>
</protein>
<reference evidence="1 2" key="1">
    <citation type="submission" date="2021-06" db="EMBL/GenBank/DDBJ databases">
        <title>Caerostris extrusa draft genome.</title>
        <authorList>
            <person name="Kono N."/>
            <person name="Arakawa K."/>
        </authorList>
    </citation>
    <scope>NUCLEOTIDE SEQUENCE [LARGE SCALE GENOMIC DNA]</scope>
</reference>
<accession>A0AAV4ME99</accession>
<proteinExistence type="predicted"/>